<dbReference type="Proteomes" id="UP000199541">
    <property type="component" value="Unassembled WGS sequence"/>
</dbReference>
<keyword evidence="1" id="KW-0285">Flavoprotein</keyword>
<evidence type="ECO:0000256" key="1">
    <source>
        <dbReference type="ARBA" id="ARBA00022630"/>
    </source>
</evidence>
<accession>A0AAN4UT10</accession>
<feature type="domain" description="Nitroreductase" evidence="4">
    <location>
        <begin position="26"/>
        <end position="193"/>
    </location>
</feature>
<dbReference type="Pfam" id="PF00881">
    <property type="entry name" value="Nitroreductase"/>
    <property type="match status" value="1"/>
</dbReference>
<dbReference type="InterPro" id="IPR012825">
    <property type="entry name" value="BluB"/>
</dbReference>
<dbReference type="Proteomes" id="UP000634647">
    <property type="component" value="Unassembled WGS sequence"/>
</dbReference>
<dbReference type="EMBL" id="BNAB01000014">
    <property type="protein sequence ID" value="GHE03920.1"/>
    <property type="molecule type" value="Genomic_DNA"/>
</dbReference>
<gene>
    <name evidence="5" type="ORF">GCM10008024_29040</name>
    <name evidence="6" type="ORF">SAMN05444006_11477</name>
</gene>
<dbReference type="SUPFAM" id="SSF55469">
    <property type="entry name" value="FMN-dependent nitroreductase-like"/>
    <property type="match status" value="1"/>
</dbReference>
<evidence type="ECO:0000259" key="4">
    <source>
        <dbReference type="Pfam" id="PF00881"/>
    </source>
</evidence>
<dbReference type="Gene3D" id="3.40.109.10">
    <property type="entry name" value="NADH Oxidase"/>
    <property type="match status" value="1"/>
</dbReference>
<evidence type="ECO:0000313" key="8">
    <source>
        <dbReference type="Proteomes" id="UP000634647"/>
    </source>
</evidence>
<dbReference type="PANTHER" id="PTHR23026:SF90">
    <property type="entry name" value="IODOTYROSINE DEIODINASE 1"/>
    <property type="match status" value="1"/>
</dbReference>
<dbReference type="InterPro" id="IPR050627">
    <property type="entry name" value="Nitroreductase/BluB"/>
</dbReference>
<evidence type="ECO:0000256" key="3">
    <source>
        <dbReference type="ARBA" id="ARBA00023002"/>
    </source>
</evidence>
<dbReference type="NCBIfam" id="TIGR02476">
    <property type="entry name" value="BluB"/>
    <property type="match status" value="1"/>
</dbReference>
<evidence type="ECO:0000256" key="2">
    <source>
        <dbReference type="ARBA" id="ARBA00022643"/>
    </source>
</evidence>
<dbReference type="InterPro" id="IPR000415">
    <property type="entry name" value="Nitroreductase-like"/>
</dbReference>
<dbReference type="InterPro" id="IPR029479">
    <property type="entry name" value="Nitroreductase"/>
</dbReference>
<keyword evidence="3" id="KW-0560">Oxidoreductase</keyword>
<dbReference type="PANTHER" id="PTHR23026">
    <property type="entry name" value="NADPH NITROREDUCTASE"/>
    <property type="match status" value="1"/>
</dbReference>
<reference evidence="5" key="3">
    <citation type="submission" date="2023-06" db="EMBL/GenBank/DDBJ databases">
        <authorList>
            <person name="Sun Q."/>
            <person name="Zhou Y."/>
        </authorList>
    </citation>
    <scope>NUCLEOTIDE SEQUENCE</scope>
    <source>
        <strain evidence="5">CGMCC 1.10859</strain>
    </source>
</reference>
<protein>
    <submittedName>
        <fullName evidence="6">Cob(II)yrinic acid a,c-diamide reductase</fullName>
    </submittedName>
    <submittedName>
        <fullName evidence="5">Nitroreductase</fullName>
    </submittedName>
</protein>
<dbReference type="CDD" id="cd02145">
    <property type="entry name" value="BluB"/>
    <property type="match status" value="1"/>
</dbReference>
<name>A0AAN4UT10_9RHOB</name>
<organism evidence="5 8">
    <name type="scientific">Allgaiera indica</name>
    <dbReference type="NCBI Taxonomy" id="765699"/>
    <lineage>
        <taxon>Bacteria</taxon>
        <taxon>Pseudomonadati</taxon>
        <taxon>Pseudomonadota</taxon>
        <taxon>Alphaproteobacteria</taxon>
        <taxon>Rhodobacterales</taxon>
        <taxon>Paracoccaceae</taxon>
        <taxon>Allgaiera</taxon>
    </lineage>
</organism>
<keyword evidence="7" id="KW-1185">Reference proteome</keyword>
<reference evidence="5" key="1">
    <citation type="journal article" date="2014" name="Int. J. Syst. Evol. Microbiol.">
        <title>Complete genome sequence of Corynebacterium casei LMG S-19264T (=DSM 44701T), isolated from a smear-ripened cheese.</title>
        <authorList>
            <consortium name="US DOE Joint Genome Institute (JGI-PGF)"/>
            <person name="Walter F."/>
            <person name="Albersmeier A."/>
            <person name="Kalinowski J."/>
            <person name="Ruckert C."/>
        </authorList>
    </citation>
    <scope>NUCLEOTIDE SEQUENCE</scope>
    <source>
        <strain evidence="5">CGMCC 1.10859</strain>
    </source>
</reference>
<dbReference type="GO" id="GO:0016491">
    <property type="term" value="F:oxidoreductase activity"/>
    <property type="evidence" value="ECO:0007669"/>
    <property type="project" value="UniProtKB-KW"/>
</dbReference>
<evidence type="ECO:0000313" key="6">
    <source>
        <dbReference type="EMBL" id="SDX35657.1"/>
    </source>
</evidence>
<evidence type="ECO:0000313" key="5">
    <source>
        <dbReference type="EMBL" id="GHE03920.1"/>
    </source>
</evidence>
<dbReference type="AlphaFoldDB" id="A0AAN4UT10"/>
<proteinExistence type="predicted"/>
<comment type="caution">
    <text evidence="5">The sequence shown here is derived from an EMBL/GenBank/DDBJ whole genome shotgun (WGS) entry which is preliminary data.</text>
</comment>
<evidence type="ECO:0000313" key="7">
    <source>
        <dbReference type="Proteomes" id="UP000199541"/>
    </source>
</evidence>
<reference evidence="6 7" key="2">
    <citation type="submission" date="2016-10" db="EMBL/GenBank/DDBJ databases">
        <authorList>
            <person name="Varghese N."/>
            <person name="Submissions S."/>
        </authorList>
    </citation>
    <scope>NUCLEOTIDE SEQUENCE [LARGE SCALE GENOMIC DNA]</scope>
    <source>
        <strain evidence="6 7">DSM 24802</strain>
    </source>
</reference>
<dbReference type="EMBL" id="FNOB01000014">
    <property type="protein sequence ID" value="SDX35657.1"/>
    <property type="molecule type" value="Genomic_DNA"/>
</dbReference>
<dbReference type="RefSeq" id="WP_035847064.1">
    <property type="nucleotide sequence ID" value="NZ_BNAB01000014.1"/>
</dbReference>
<keyword evidence="2" id="KW-0288">FMN</keyword>
<sequence length="254" mass="28539">MDITQPQPGRADALDAAAREAVYRTILSRRDVRGEFLPDPVSQAQLSRILLMAHHAPSVGFMQPWDFILIRDRSVKEQVHALFDRANAEAAMMFEDSKQATYRALKLEGILESPINICVTCDRERAGPVVIGRTHIPFMDLFSSVCAVQNLWLAARAEGLGLGWVSILDNAALRKLLGIPAHIVPVAYLCIGHVKGFHERPELEKCGWRQRLPIGDLIHFDRWQGHHRNAPLLSRLQRDQDAIEDGTFLSSRLA</sequence>